<organism evidence="1 2">
    <name type="scientific">Taxus chinensis</name>
    <name type="common">Chinese yew</name>
    <name type="synonym">Taxus wallichiana var. chinensis</name>
    <dbReference type="NCBI Taxonomy" id="29808"/>
    <lineage>
        <taxon>Eukaryota</taxon>
        <taxon>Viridiplantae</taxon>
        <taxon>Streptophyta</taxon>
        <taxon>Embryophyta</taxon>
        <taxon>Tracheophyta</taxon>
        <taxon>Spermatophyta</taxon>
        <taxon>Pinopsida</taxon>
        <taxon>Pinidae</taxon>
        <taxon>Conifers II</taxon>
        <taxon>Cupressales</taxon>
        <taxon>Taxaceae</taxon>
        <taxon>Taxus</taxon>
    </lineage>
</organism>
<evidence type="ECO:0000313" key="1">
    <source>
        <dbReference type="EMBL" id="KAH9295180.1"/>
    </source>
</evidence>
<reference evidence="1 2" key="1">
    <citation type="journal article" date="2021" name="Nat. Plants">
        <title>The Taxus genome provides insights into paclitaxel biosynthesis.</title>
        <authorList>
            <person name="Xiong X."/>
            <person name="Gou J."/>
            <person name="Liao Q."/>
            <person name="Li Y."/>
            <person name="Zhou Q."/>
            <person name="Bi G."/>
            <person name="Li C."/>
            <person name="Du R."/>
            <person name="Wang X."/>
            <person name="Sun T."/>
            <person name="Guo L."/>
            <person name="Liang H."/>
            <person name="Lu P."/>
            <person name="Wu Y."/>
            <person name="Zhang Z."/>
            <person name="Ro D.K."/>
            <person name="Shang Y."/>
            <person name="Huang S."/>
            <person name="Yan J."/>
        </authorList>
    </citation>
    <scope>NUCLEOTIDE SEQUENCE [LARGE SCALE GENOMIC DNA]</scope>
    <source>
        <strain evidence="1">Ta-2019</strain>
    </source>
</reference>
<accession>A0AA38FAM6</accession>
<protein>
    <submittedName>
        <fullName evidence="1">Uncharacterized protein</fullName>
    </submittedName>
</protein>
<name>A0AA38FAM6_TAXCH</name>
<dbReference type="Proteomes" id="UP000824469">
    <property type="component" value="Unassembled WGS sequence"/>
</dbReference>
<dbReference type="EMBL" id="JAHRHJ020000011">
    <property type="protein sequence ID" value="KAH9295180.1"/>
    <property type="molecule type" value="Genomic_DNA"/>
</dbReference>
<feature type="non-terminal residue" evidence="1">
    <location>
        <position position="1"/>
    </location>
</feature>
<keyword evidence="2" id="KW-1185">Reference proteome</keyword>
<sequence length="553" mass="61777">MTIFPTKPPSDRIVNGAFENKMHLSIRLLEITQIVYLVRTIKVVVSLTPESVGTNSYLVKSDAERMHLVMVSIMWMNDEAIAHLHKVLGVKGHLGAKMPLVFRPGGKDQTFIDILLDGPVQYLSRGKKVCKTVDKFLSSFRAVFEVRKEKHSRCPKCKGSGLMIIAGGHASNEPCWFCEGVGIMPIIGLEGFFLVKASSQINTRDLMVHSLSPVPCEQSLINHTGTRCKITRYKPAVQICNFLPQVAETPPSLTDLEREAHLINADLLSNHALCGTLNSSCNLTQVKNEIAFPSKYTSVIDSSKISKTHNGILKFIREVLDISKASIEVQPKECPAYSLVTQCSHKHSQSNKSTKVGQVEKGFDDSKRTHFMLGFGSISSLDVFLIVSALKFALQKKRSCLWTSPFNHSILTGSGTRAHIHFGMALPTVRHAKMNRNSRRGRNCIREKAQKEANENARRILQSLTPRTSNMFNAPPNETPPPNEIPGGVLSVTSAKEDRATDIHIRSENLKRLLFSKFQNERSILERTTSKNQWMKNFSFELLKEKGLSFTNP</sequence>
<evidence type="ECO:0000313" key="2">
    <source>
        <dbReference type="Proteomes" id="UP000824469"/>
    </source>
</evidence>
<dbReference type="AlphaFoldDB" id="A0AA38FAM6"/>
<dbReference type="OMA" id="CKGSGLM"/>
<comment type="caution">
    <text evidence="1">The sequence shown here is derived from an EMBL/GenBank/DDBJ whole genome shotgun (WGS) entry which is preliminary data.</text>
</comment>
<gene>
    <name evidence="1" type="ORF">KI387_038768</name>
</gene>
<proteinExistence type="predicted"/>